<accession>A0ACC2X144</accession>
<organism evidence="1 2">
    <name type="scientific">Naganishia onofrii</name>
    <dbReference type="NCBI Taxonomy" id="1851511"/>
    <lineage>
        <taxon>Eukaryota</taxon>
        <taxon>Fungi</taxon>
        <taxon>Dikarya</taxon>
        <taxon>Basidiomycota</taxon>
        <taxon>Agaricomycotina</taxon>
        <taxon>Tremellomycetes</taxon>
        <taxon>Filobasidiales</taxon>
        <taxon>Filobasidiaceae</taxon>
        <taxon>Naganishia</taxon>
    </lineage>
</organism>
<proteinExistence type="predicted"/>
<name>A0ACC2X144_9TREE</name>
<dbReference type="EMBL" id="JASBWV010000033">
    <property type="protein sequence ID" value="KAJ9117124.1"/>
    <property type="molecule type" value="Genomic_DNA"/>
</dbReference>
<dbReference type="Proteomes" id="UP001234202">
    <property type="component" value="Unassembled WGS sequence"/>
</dbReference>
<gene>
    <name evidence="1" type="ORF">QFC24_006583</name>
</gene>
<evidence type="ECO:0000313" key="2">
    <source>
        <dbReference type="Proteomes" id="UP001234202"/>
    </source>
</evidence>
<comment type="caution">
    <text evidence="1">The sequence shown here is derived from an EMBL/GenBank/DDBJ whole genome shotgun (WGS) entry which is preliminary data.</text>
</comment>
<evidence type="ECO:0000313" key="1">
    <source>
        <dbReference type="EMBL" id="KAJ9117124.1"/>
    </source>
</evidence>
<keyword evidence="2" id="KW-1185">Reference proteome</keyword>
<sequence>MRPVPPPSSRQIPTMHVPMLLPSSGSIGSLIGQQNNQQMMMYGNAHWLPPQSSTHHIPGSSSAYTAPTMPHVQGYAAGLAYPDRRGGRASPLPAIRRGSLGLMPLHPMAAGQQSQQGTGLDRMMSRRPSRATSLPLQIQERAGGEKRLERQRMVSNAAPQKAGVADTRVRRTARGLSAGPMLPSPLARTPVSGVRNATPRPAGNVGLSRRTTGIGNMAANGNAPRIRTPQNLRNIPINPRAAAVHRGSGVAGVVGVRRSGNTPGRGSTRPVVTARGAGVRGAPVNRSTGNTGAAGGNPKIAATPAPGAGAGGWVKGLLPPYGRKL</sequence>
<reference evidence="1" key="1">
    <citation type="submission" date="2023-04" db="EMBL/GenBank/DDBJ databases">
        <title>Draft Genome sequencing of Naganishia species isolated from polar environments using Oxford Nanopore Technology.</title>
        <authorList>
            <person name="Leo P."/>
            <person name="Venkateswaran K."/>
        </authorList>
    </citation>
    <scope>NUCLEOTIDE SEQUENCE</scope>
    <source>
        <strain evidence="1">DBVPG 5303</strain>
    </source>
</reference>
<protein>
    <submittedName>
        <fullName evidence="1">Uncharacterized protein</fullName>
    </submittedName>
</protein>